<dbReference type="GO" id="GO:0003723">
    <property type="term" value="F:RNA binding"/>
    <property type="evidence" value="ECO:0007669"/>
    <property type="project" value="InterPro"/>
</dbReference>
<dbReference type="GO" id="GO:0031119">
    <property type="term" value="P:tRNA pseudouridine synthesis"/>
    <property type="evidence" value="ECO:0007669"/>
    <property type="project" value="TreeGrafter"/>
</dbReference>
<dbReference type="PANTHER" id="PTHR11142">
    <property type="entry name" value="PSEUDOURIDYLATE SYNTHASE"/>
    <property type="match status" value="1"/>
</dbReference>
<keyword evidence="2 4" id="KW-0819">tRNA processing</keyword>
<dbReference type="EMBL" id="GHBR01001652">
    <property type="protein sequence ID" value="NDJ96807.1"/>
    <property type="molecule type" value="Transcribed_RNA"/>
</dbReference>
<dbReference type="InterPro" id="IPR020095">
    <property type="entry name" value="PsdUridine_synth_TruA_C"/>
</dbReference>
<dbReference type="InterPro" id="IPR001406">
    <property type="entry name" value="PsdUridine_synth_TruA"/>
</dbReference>
<proteinExistence type="inferred from homology"/>
<evidence type="ECO:0000259" key="5">
    <source>
        <dbReference type="Pfam" id="PF01416"/>
    </source>
</evidence>
<feature type="domain" description="Pseudouridine synthase I TruA alpha/beta" evidence="5">
    <location>
        <begin position="7"/>
        <end position="111"/>
    </location>
</feature>
<name>A0A6B2FZN1_MYXSQ</name>
<evidence type="ECO:0000256" key="4">
    <source>
        <dbReference type="RuleBase" id="RU003792"/>
    </source>
</evidence>
<dbReference type="GO" id="GO:0005737">
    <property type="term" value="C:cytoplasm"/>
    <property type="evidence" value="ECO:0007669"/>
    <property type="project" value="TreeGrafter"/>
</dbReference>
<dbReference type="PANTHER" id="PTHR11142:SF5">
    <property type="entry name" value="TRNA PSEUDOURIDINE(38_39) SYNTHASE"/>
    <property type="match status" value="1"/>
</dbReference>
<comment type="catalytic activity">
    <reaction evidence="4">
        <text>uridine(38/39/40) in tRNA = pseudouridine(38/39/40) in tRNA</text>
        <dbReference type="Rhea" id="RHEA:22376"/>
        <dbReference type="Rhea" id="RHEA-COMP:10085"/>
        <dbReference type="Rhea" id="RHEA-COMP:10087"/>
        <dbReference type="ChEBI" id="CHEBI:65314"/>
        <dbReference type="ChEBI" id="CHEBI:65315"/>
        <dbReference type="EC" id="5.4.99.12"/>
    </reaction>
</comment>
<dbReference type="InterPro" id="IPR020097">
    <property type="entry name" value="PsdUridine_synth_TruA_a/b_dom"/>
</dbReference>
<dbReference type="GO" id="GO:1990481">
    <property type="term" value="P:mRNA pseudouridine synthesis"/>
    <property type="evidence" value="ECO:0007669"/>
    <property type="project" value="TreeGrafter"/>
</dbReference>
<evidence type="ECO:0000256" key="1">
    <source>
        <dbReference type="ARBA" id="ARBA00009375"/>
    </source>
</evidence>
<evidence type="ECO:0000256" key="3">
    <source>
        <dbReference type="ARBA" id="ARBA00023235"/>
    </source>
</evidence>
<dbReference type="GO" id="GO:0160147">
    <property type="term" value="F:tRNA pseudouridine(38-40) synthase activity"/>
    <property type="evidence" value="ECO:0007669"/>
    <property type="project" value="UniProtKB-EC"/>
</dbReference>
<dbReference type="EC" id="5.4.99.12" evidence="4"/>
<keyword evidence="3 4" id="KW-0413">Isomerase</keyword>
<evidence type="ECO:0000256" key="2">
    <source>
        <dbReference type="ARBA" id="ARBA00022694"/>
    </source>
</evidence>
<dbReference type="AlphaFoldDB" id="A0A6B2FZN1"/>
<dbReference type="Pfam" id="PF01416">
    <property type="entry name" value="PseudoU_synth_1"/>
    <property type="match status" value="1"/>
</dbReference>
<protein>
    <recommendedName>
        <fullName evidence="4">tRNA pseudouridine synthase</fullName>
        <ecNumber evidence="4">5.4.99.12</ecNumber>
    </recommendedName>
</protein>
<dbReference type="GO" id="GO:0005634">
    <property type="term" value="C:nucleus"/>
    <property type="evidence" value="ECO:0007669"/>
    <property type="project" value="TreeGrafter"/>
</dbReference>
<accession>A0A6B2FZN1</accession>
<dbReference type="SUPFAM" id="SSF55120">
    <property type="entry name" value="Pseudouridine synthase"/>
    <property type="match status" value="1"/>
</dbReference>
<dbReference type="InterPro" id="IPR020103">
    <property type="entry name" value="PsdUridine_synth_cat_dom_sf"/>
</dbReference>
<sequence>MLEASNFLLGNHDFRNFCRVTLSNPVKHFFRTIHSISIETIDSEFCTLTVIGNAFLHNQIRNIASVLVSVGLGYEDISIVEKLLNINEYPDKPAYSLLSGLPLILYDCAYENVEWQSPSMKHNGFSKQKHKF</sequence>
<organism evidence="6">
    <name type="scientific">Myxobolus squamalis</name>
    <name type="common">Myxosporean</name>
    <dbReference type="NCBI Taxonomy" id="59785"/>
    <lineage>
        <taxon>Eukaryota</taxon>
        <taxon>Metazoa</taxon>
        <taxon>Cnidaria</taxon>
        <taxon>Myxozoa</taxon>
        <taxon>Myxosporea</taxon>
        <taxon>Bivalvulida</taxon>
        <taxon>Platysporina</taxon>
        <taxon>Myxobolidae</taxon>
        <taxon>Myxobolus</taxon>
    </lineage>
</organism>
<reference evidence="6" key="1">
    <citation type="submission" date="2018-11" db="EMBL/GenBank/DDBJ databases">
        <title>Myxobolus squamalis genome and transcriptome.</title>
        <authorList>
            <person name="Yahalomi D."/>
            <person name="Atkinson S.D."/>
            <person name="Neuhof M."/>
            <person name="Chang E.S."/>
            <person name="Philippe H."/>
            <person name="Cartwright P."/>
            <person name="Bartholomew J.L."/>
            <person name="Huchon D."/>
        </authorList>
    </citation>
    <scope>NUCLEOTIDE SEQUENCE</scope>
    <source>
        <strain evidence="6">71B08</strain>
        <tissue evidence="6">Whole</tissue>
    </source>
</reference>
<comment type="similarity">
    <text evidence="1 4">Belongs to the tRNA pseudouridine synthase TruA family.</text>
</comment>
<dbReference type="Gene3D" id="3.30.70.660">
    <property type="entry name" value="Pseudouridine synthase I, catalytic domain, C-terminal subdomain"/>
    <property type="match status" value="1"/>
</dbReference>
<evidence type="ECO:0000313" key="6">
    <source>
        <dbReference type="EMBL" id="NDJ96807.1"/>
    </source>
</evidence>